<feature type="domain" description="T6SS Phospholipase effector Tle1-like catalytic" evidence="1">
    <location>
        <begin position="297"/>
        <end position="411"/>
    </location>
</feature>
<evidence type="ECO:0000313" key="3">
    <source>
        <dbReference type="Proteomes" id="UP000295611"/>
    </source>
</evidence>
<dbReference type="AlphaFoldDB" id="A0A4R7AZB7"/>
<gene>
    <name evidence="2" type="ORF">DFP86_113117</name>
</gene>
<protein>
    <submittedName>
        <fullName evidence="2">Putative alpha/beta hydrolase family protein DUF2235</fullName>
    </submittedName>
</protein>
<organism evidence="2 3">
    <name type="scientific">Paludibacterium purpuratum</name>
    <dbReference type="NCBI Taxonomy" id="1144873"/>
    <lineage>
        <taxon>Bacteria</taxon>
        <taxon>Pseudomonadati</taxon>
        <taxon>Pseudomonadota</taxon>
        <taxon>Betaproteobacteria</taxon>
        <taxon>Neisseriales</taxon>
        <taxon>Chromobacteriaceae</taxon>
        <taxon>Paludibacterium</taxon>
    </lineage>
</organism>
<dbReference type="OrthoDB" id="4378831at2"/>
<reference evidence="2 3" key="1">
    <citation type="submission" date="2019-03" db="EMBL/GenBank/DDBJ databases">
        <title>Genomic Encyclopedia of Type Strains, Phase III (KMG-III): the genomes of soil and plant-associated and newly described type strains.</title>
        <authorList>
            <person name="Whitman W."/>
        </authorList>
    </citation>
    <scope>NUCLEOTIDE SEQUENCE [LARGE SCALE GENOMIC DNA]</scope>
    <source>
        <strain evidence="2 3">CECT 8976</strain>
    </source>
</reference>
<proteinExistence type="predicted"/>
<dbReference type="Proteomes" id="UP000295611">
    <property type="component" value="Unassembled WGS sequence"/>
</dbReference>
<sequence>MTQLCAPVSSAQNNPCDKATFFNAYELETLLQHDSREYPPPKNPAASCNYNLFFGFFFDGTGNNYDQCMKNPDMKEGFTNVARLYDAYPGRSVPGILDASTDWQHDADFYRHFFRVYVPGLGTPFPQIQDEGGPLGLGTGRYGQRRILWGLVQAINHLHRYFLGDAFLLIEHKEVVALDRSIDLDWQTLTKASWQRRMTASRREDPLPAACKVLRDMLSRLHERIAPFMKKDGVKPANVTMTIVDNIYVSCFGFSRGAAEARVFANWLLLLCRLDAELCREKGFVNLAEHTLGGFPVCFDFLGLFESVASIGLAASTVLFDGHGAWADAEHSLRISPAIKKCVHMVAAHEIRRSFPLDSTQMGGAGCAEEILYPGAHSDIGGGYLPRAQGRGQDPMGADMLSRIPLADMYRKARLAGVPLKPELNLTRTQDRFSIDPTLIADFNAYLKLFQAPPEDFKVLLQTQYWPYLAWRLGMLDRQGTTAMAALWPGAKESELKELSAAHQRFKEHFDIYCKWYTFRDTPPVRYAWEKADPNPPRYAVPSFDPAHERHWQELLPLMQTLAKARDARGIADSDYYRPEANTLFVKYVHDSFAGFRPFGKDVAEASKTLKQLANVQEGEIPISAEEAAWVRSFRQGGRRMEDDPDGFEPTWLGAGYLRYRKVYAGADHLQLTRRVPVDERGQPVTDAV</sequence>
<keyword evidence="3" id="KW-1185">Reference proteome</keyword>
<comment type="caution">
    <text evidence="2">The sequence shown here is derived from an EMBL/GenBank/DDBJ whole genome shotgun (WGS) entry which is preliminary data.</text>
</comment>
<dbReference type="GO" id="GO:0016787">
    <property type="term" value="F:hydrolase activity"/>
    <property type="evidence" value="ECO:0007669"/>
    <property type="project" value="UniProtKB-KW"/>
</dbReference>
<keyword evidence="2" id="KW-0378">Hydrolase</keyword>
<dbReference type="PANTHER" id="PTHR33840">
    <property type="match status" value="1"/>
</dbReference>
<dbReference type="Pfam" id="PF09994">
    <property type="entry name" value="T6SS_Tle1-like_cat"/>
    <property type="match status" value="1"/>
</dbReference>
<evidence type="ECO:0000313" key="2">
    <source>
        <dbReference type="EMBL" id="TDR73610.1"/>
    </source>
</evidence>
<dbReference type="EMBL" id="SNZP01000013">
    <property type="protein sequence ID" value="TDR73610.1"/>
    <property type="molecule type" value="Genomic_DNA"/>
</dbReference>
<evidence type="ECO:0000259" key="1">
    <source>
        <dbReference type="Pfam" id="PF09994"/>
    </source>
</evidence>
<dbReference type="PANTHER" id="PTHR33840:SF1">
    <property type="entry name" value="TLE1 PHOSPHOLIPASE DOMAIN-CONTAINING PROTEIN"/>
    <property type="match status" value="1"/>
</dbReference>
<dbReference type="InterPro" id="IPR018712">
    <property type="entry name" value="Tle1-like_cat"/>
</dbReference>
<accession>A0A4R7AZB7</accession>
<name>A0A4R7AZB7_9NEIS</name>